<protein>
    <submittedName>
        <fullName evidence="2">Flagellar hook-length control protein FliK</fullName>
    </submittedName>
</protein>
<dbReference type="InterPro" id="IPR021136">
    <property type="entry name" value="Flagellar_hook_control-like_C"/>
</dbReference>
<sequence>MSADLPRVLNALRPVQGRALPDGGSADRGFSAHTAAGTLLTGQIIGQSGELSLVRIRGQDFLMQLPQRWPTALRELSLVYLGGQEEAKFLLLQPQGASSSAATSLSPLLRTLFAAAPASAPATLALGGVNSGGQILASSLAASLQSGVESSGMFYESHLQAWAQGNYPSQRLLQEPQGKLSPLLHSDMANGGAEALSSLSPAPFRLAQAQQALGVYAQVAAQGSSAFTVPAALHTVLQQQGQVLMQQQLLWNVAVWPGQNAIWTVRRRHEDAQDGKALAVEERSSWESRLEMDLPSLGHLDARMRLRGDKLSLRMQVSSQILKSLHAKLEELRSALELLGLQANIRLEAENG</sequence>
<accession>A0AAE2YMS0</accession>
<keyword evidence="2" id="KW-0966">Cell projection</keyword>
<dbReference type="Pfam" id="PF02120">
    <property type="entry name" value="Flg_hook"/>
    <property type="match status" value="1"/>
</dbReference>
<reference evidence="2" key="1">
    <citation type="journal article" date="2021" name="ISME J.">
        <title>Genomic evolution of the class Acidithiobacillia: deep-branching Proteobacteria living in extreme acidic conditions.</title>
        <authorList>
            <person name="Moya-Beltran A."/>
            <person name="Beard S."/>
            <person name="Rojas-Villalobos C."/>
            <person name="Issotta F."/>
            <person name="Gallardo Y."/>
            <person name="Ulloa R."/>
            <person name="Giaveno A."/>
            <person name="Degli Esposti M."/>
            <person name="Johnson D.B."/>
            <person name="Quatrini R."/>
        </authorList>
    </citation>
    <scope>NUCLEOTIDE SEQUENCE</scope>
    <source>
        <strain evidence="2">VAN18-1</strain>
    </source>
</reference>
<evidence type="ECO:0000259" key="1">
    <source>
        <dbReference type="Pfam" id="PF02120"/>
    </source>
</evidence>
<organism evidence="2 3">
    <name type="scientific">Igneacidithiobacillus copahuensis</name>
    <dbReference type="NCBI Taxonomy" id="2724909"/>
    <lineage>
        <taxon>Bacteria</taxon>
        <taxon>Pseudomonadati</taxon>
        <taxon>Pseudomonadota</taxon>
        <taxon>Acidithiobacillia</taxon>
        <taxon>Acidithiobacillales</taxon>
        <taxon>Acidithiobacillaceae</taxon>
        <taxon>Igneacidithiobacillus</taxon>
    </lineage>
</organism>
<dbReference type="EMBL" id="JAAXYO010000029">
    <property type="protein sequence ID" value="MBU2786985.1"/>
    <property type="molecule type" value="Genomic_DNA"/>
</dbReference>
<feature type="domain" description="Flagellar hook-length control protein-like C-terminal" evidence="1">
    <location>
        <begin position="281"/>
        <end position="342"/>
    </location>
</feature>
<evidence type="ECO:0000313" key="2">
    <source>
        <dbReference type="EMBL" id="MBU2786985.1"/>
    </source>
</evidence>
<dbReference type="AlphaFoldDB" id="A0AAE2YMS0"/>
<evidence type="ECO:0000313" key="3">
    <source>
        <dbReference type="Proteomes" id="UP001197378"/>
    </source>
</evidence>
<dbReference type="RefSeq" id="WP_215871826.1">
    <property type="nucleotide sequence ID" value="NZ_JAAXYO010000029.1"/>
</dbReference>
<comment type="caution">
    <text evidence="2">The sequence shown here is derived from an EMBL/GenBank/DDBJ whole genome shotgun (WGS) entry which is preliminary data.</text>
</comment>
<keyword evidence="2" id="KW-0969">Cilium</keyword>
<gene>
    <name evidence="2" type="ORF">HFQ13_01930</name>
</gene>
<keyword evidence="3" id="KW-1185">Reference proteome</keyword>
<name>A0AAE2YMS0_9PROT</name>
<dbReference type="Proteomes" id="UP001197378">
    <property type="component" value="Unassembled WGS sequence"/>
</dbReference>
<proteinExistence type="predicted"/>
<keyword evidence="2" id="KW-0282">Flagellum</keyword>